<keyword evidence="4" id="KW-1185">Reference proteome</keyword>
<feature type="signal peptide" evidence="1">
    <location>
        <begin position="1"/>
        <end position="26"/>
    </location>
</feature>
<dbReference type="Proteomes" id="UP000683575">
    <property type="component" value="Chromosome"/>
</dbReference>
<dbReference type="KEGG" id="nps:KRR39_09700"/>
<feature type="chain" id="PRO_5039162074" evidence="1">
    <location>
        <begin position="27"/>
        <end position="347"/>
    </location>
</feature>
<protein>
    <submittedName>
        <fullName evidence="3">Right-handed parallel beta-helix repeat-containing protein</fullName>
    </submittedName>
</protein>
<dbReference type="SMART" id="SM00710">
    <property type="entry name" value="PbH1"/>
    <property type="match status" value="5"/>
</dbReference>
<gene>
    <name evidence="3" type="ORF">KRR39_09700</name>
</gene>
<dbReference type="EMBL" id="CP077062">
    <property type="protein sequence ID" value="QWZ09971.1"/>
    <property type="molecule type" value="Genomic_DNA"/>
</dbReference>
<sequence>MKTRERRAVRPGVFTVACLLALSVVSGCNGSSSDRAGGGPYRGPSACGRSTRVVRVSDSSELRRALDDAHPGDVIWLGSAAYKGAFTATRSGTRRSHITLCGTSSAVLDSGSVNHHYTLHLDGADYTDVRGLTIERGLKGIMADGWSHGTIDHVTVRDIGEEGIHLRRSSSNDTISNCRISDTGSADLHDAHHSGEGIYIGSSYNNWDRYTGGHPDSSDNVRITHNTFSRTAAENVDVKEGTVGGLISRNTFDGSGMDPKAADSWVDIKGNHYTVSRNRGFSAPVDGFQTHVQLPGWGVGNVFTANVVHVDAGGYGFDIDKAGAANVVRCNNVVTSAASGRSDVRCR</sequence>
<reference evidence="3" key="1">
    <citation type="submission" date="2021-06" db="EMBL/GenBank/DDBJ databases">
        <title>Complete genome sequence of Nocardioides sp. G188.</title>
        <authorList>
            <person name="Im W.-T."/>
        </authorList>
    </citation>
    <scope>NUCLEOTIDE SEQUENCE</scope>
    <source>
        <strain evidence="3">G188</strain>
    </source>
</reference>
<dbReference type="AlphaFoldDB" id="A0A975T1T1"/>
<evidence type="ECO:0000256" key="1">
    <source>
        <dbReference type="SAM" id="SignalP"/>
    </source>
</evidence>
<name>A0A975T1T1_9ACTN</name>
<dbReference type="PROSITE" id="PS51257">
    <property type="entry name" value="PROKAR_LIPOPROTEIN"/>
    <property type="match status" value="1"/>
</dbReference>
<dbReference type="InterPro" id="IPR039448">
    <property type="entry name" value="Beta_helix"/>
</dbReference>
<evidence type="ECO:0000313" key="3">
    <source>
        <dbReference type="EMBL" id="QWZ09971.1"/>
    </source>
</evidence>
<feature type="domain" description="Right handed beta helix" evidence="2">
    <location>
        <begin position="114"/>
        <end position="206"/>
    </location>
</feature>
<dbReference type="InterPro" id="IPR006626">
    <property type="entry name" value="PbH1"/>
</dbReference>
<dbReference type="RefSeq" id="WP_216941817.1">
    <property type="nucleotide sequence ID" value="NZ_CP077062.1"/>
</dbReference>
<organism evidence="3 4">
    <name type="scientific">Nocardioides panacis</name>
    <dbReference type="NCBI Taxonomy" id="2849501"/>
    <lineage>
        <taxon>Bacteria</taxon>
        <taxon>Bacillati</taxon>
        <taxon>Actinomycetota</taxon>
        <taxon>Actinomycetes</taxon>
        <taxon>Propionibacteriales</taxon>
        <taxon>Nocardioidaceae</taxon>
        <taxon>Nocardioides</taxon>
    </lineage>
</organism>
<proteinExistence type="predicted"/>
<keyword evidence="1" id="KW-0732">Signal</keyword>
<evidence type="ECO:0000259" key="2">
    <source>
        <dbReference type="Pfam" id="PF13229"/>
    </source>
</evidence>
<evidence type="ECO:0000313" key="4">
    <source>
        <dbReference type="Proteomes" id="UP000683575"/>
    </source>
</evidence>
<accession>A0A975T1T1</accession>
<dbReference type="Pfam" id="PF13229">
    <property type="entry name" value="Beta_helix"/>
    <property type="match status" value="1"/>
</dbReference>